<gene>
    <name evidence="3" type="ordered locus">SCATT_22730</name>
</gene>
<evidence type="ECO:0000256" key="1">
    <source>
        <dbReference type="SAM" id="MobiDB-lite"/>
    </source>
</evidence>
<dbReference type="eggNOG" id="COG1074">
    <property type="taxonomic scope" value="Bacteria"/>
</dbReference>
<dbReference type="HOGENOM" id="CLU_070063_0_0_11"/>
<evidence type="ECO:0000259" key="2">
    <source>
        <dbReference type="Pfam" id="PF12684"/>
    </source>
</evidence>
<feature type="domain" description="Putative exodeoxyribonuclease 8 PDDEXK-like" evidence="2">
    <location>
        <begin position="67"/>
        <end position="279"/>
    </location>
</feature>
<dbReference type="InterPro" id="IPR011604">
    <property type="entry name" value="PDDEXK-like_dom_sf"/>
</dbReference>
<sequence>MGETVSAGAPAAPAAGRAPVTEPGVYPDMPIEAYHRDPALSSTGARRLLPPGCPALYRYEQDHPQPPSTAFELGTAAHRLVLGVGPDLVVVDAEDWRTRDARARRDAARAAGAVPLLAAEYALVQAMAAALRRHPVAGVLFAPGSGRPEVSVFWRDRATGVMLRERPDWLPYQRPGARLIVPDYKTAVALDDDALSRAIAAHGYHQQAAWYLDGLRATGLAGEDAAFVFVFQLKAPPHLVRTVQLPMLAERIGRAKNRAAIETFADCQRTGRWPGYGDDVAHLSLPPWAEKTEAEEYL</sequence>
<accession>F8JY68</accession>
<dbReference type="Pfam" id="PF12684">
    <property type="entry name" value="DUF3799"/>
    <property type="match status" value="1"/>
</dbReference>
<dbReference type="KEGG" id="scy:SCATT_22730"/>
<keyword evidence="4" id="KW-1185">Reference proteome</keyword>
<dbReference type="RefSeq" id="WP_014143036.1">
    <property type="nucleotide sequence ID" value="NC_016111.1"/>
</dbReference>
<dbReference type="AlphaFoldDB" id="F8JY68"/>
<dbReference type="Gene3D" id="3.90.320.10">
    <property type="match status" value="1"/>
</dbReference>
<protein>
    <submittedName>
        <fullName evidence="3">Gp60 protein</fullName>
    </submittedName>
</protein>
<evidence type="ECO:0000313" key="3">
    <source>
        <dbReference type="EMBL" id="AEW94644.1"/>
    </source>
</evidence>
<name>F8JY68_STREN</name>
<accession>G8WPE2</accession>
<reference evidence="4" key="1">
    <citation type="submission" date="2011-12" db="EMBL/GenBank/DDBJ databases">
        <title>Complete genome sequence of Streptomyces cattleya strain DSM 46488.</title>
        <authorList>
            <person name="Ou H.-Y."/>
            <person name="Li P."/>
            <person name="Zhao C."/>
            <person name="O'Hagan D."/>
            <person name="Deng Z."/>
        </authorList>
    </citation>
    <scope>NUCLEOTIDE SEQUENCE [LARGE SCALE GENOMIC DNA]</scope>
    <source>
        <strain evidence="4">ATCC 35852 / DSM 46488 / JCM 4925 / NBRC 14057 / NRRL 8057</strain>
    </source>
</reference>
<dbReference type="InterPro" id="IPR024432">
    <property type="entry name" value="Put_RecE_PDDEXK-like_dom"/>
</dbReference>
<feature type="compositionally biased region" description="Low complexity" evidence="1">
    <location>
        <begin position="7"/>
        <end position="19"/>
    </location>
</feature>
<dbReference type="STRING" id="1003195.SCATT_22730"/>
<dbReference type="OrthoDB" id="3292504at2"/>
<dbReference type="EMBL" id="CP003219">
    <property type="protein sequence ID" value="AEW94644.1"/>
    <property type="molecule type" value="Genomic_DNA"/>
</dbReference>
<dbReference type="KEGG" id="sct:SCAT_2290"/>
<organism evidence="3 4">
    <name type="scientific">Streptantibioticus cattleyicolor (strain ATCC 35852 / DSM 46488 / JCM 4925 / NBRC 14057 / NRRL 8057)</name>
    <name type="common">Streptomyces cattleya</name>
    <dbReference type="NCBI Taxonomy" id="1003195"/>
    <lineage>
        <taxon>Bacteria</taxon>
        <taxon>Bacillati</taxon>
        <taxon>Actinomycetota</taxon>
        <taxon>Actinomycetes</taxon>
        <taxon>Kitasatosporales</taxon>
        <taxon>Streptomycetaceae</taxon>
        <taxon>Streptantibioticus</taxon>
    </lineage>
</organism>
<feature type="region of interest" description="Disordered" evidence="1">
    <location>
        <begin position="1"/>
        <end position="23"/>
    </location>
</feature>
<evidence type="ECO:0000313" key="4">
    <source>
        <dbReference type="Proteomes" id="UP000007842"/>
    </source>
</evidence>
<dbReference type="Proteomes" id="UP000007842">
    <property type="component" value="Chromosome"/>
</dbReference>
<proteinExistence type="predicted"/>
<dbReference type="PATRIC" id="fig|1003195.11.peg.3803"/>